<protein>
    <submittedName>
        <fullName evidence="2">Uncharacterized protein</fullName>
    </submittedName>
</protein>
<dbReference type="EMBL" id="JBAKIA010000027">
    <property type="protein sequence ID" value="MEJ8476788.1"/>
    <property type="molecule type" value="Genomic_DNA"/>
</dbReference>
<keyword evidence="1" id="KW-0732">Signal</keyword>
<dbReference type="RefSeq" id="WP_340277571.1">
    <property type="nucleotide sequence ID" value="NZ_JBAKIA010000027.1"/>
</dbReference>
<comment type="caution">
    <text evidence="2">The sequence shown here is derived from an EMBL/GenBank/DDBJ whole genome shotgun (WGS) entry which is preliminary data.</text>
</comment>
<gene>
    <name evidence="2" type="ORF">V6575_22130</name>
</gene>
<reference evidence="2 3" key="1">
    <citation type="submission" date="2024-02" db="EMBL/GenBank/DDBJ databases">
        <title>Roseibium algae sp. nov., isolated from marine alga (Grateloupia sp.), showing potential in myo-inositol conversion.</title>
        <authorList>
            <person name="Wang Y."/>
        </authorList>
    </citation>
    <scope>NUCLEOTIDE SEQUENCE [LARGE SCALE GENOMIC DNA]</scope>
    <source>
        <strain evidence="2 3">H3510</strain>
    </source>
</reference>
<dbReference type="Proteomes" id="UP001385499">
    <property type="component" value="Unassembled WGS sequence"/>
</dbReference>
<evidence type="ECO:0000313" key="3">
    <source>
        <dbReference type="Proteomes" id="UP001385499"/>
    </source>
</evidence>
<evidence type="ECO:0000256" key="1">
    <source>
        <dbReference type="SAM" id="SignalP"/>
    </source>
</evidence>
<evidence type="ECO:0000313" key="2">
    <source>
        <dbReference type="EMBL" id="MEJ8476788.1"/>
    </source>
</evidence>
<organism evidence="2 3">
    <name type="scientific">Roseibium algae</name>
    <dbReference type="NCBI Taxonomy" id="3123038"/>
    <lineage>
        <taxon>Bacteria</taxon>
        <taxon>Pseudomonadati</taxon>
        <taxon>Pseudomonadota</taxon>
        <taxon>Alphaproteobacteria</taxon>
        <taxon>Hyphomicrobiales</taxon>
        <taxon>Stappiaceae</taxon>
        <taxon>Roseibium</taxon>
    </lineage>
</organism>
<feature type="chain" id="PRO_5047456907" evidence="1">
    <location>
        <begin position="23"/>
        <end position="153"/>
    </location>
</feature>
<name>A0ABU8TSK4_9HYPH</name>
<sequence>MKAWVLAAICFGLLTGSASSSALMTPGDFYLISREQNGVFTGSHKIFQRQSEGMHQVIYCGRSYWIRPVSVAWTQVEVENRREVRVEFNFGKGWRPICDKPERQVTLHDIGIDQDARIVLYTNGQDLGGVNRFSTIADSFKTGNRRQKTSYHD</sequence>
<keyword evidence="3" id="KW-1185">Reference proteome</keyword>
<feature type="signal peptide" evidence="1">
    <location>
        <begin position="1"/>
        <end position="22"/>
    </location>
</feature>
<proteinExistence type="predicted"/>
<accession>A0ABU8TSK4</accession>